<dbReference type="InterPro" id="IPR042099">
    <property type="entry name" value="ANL_N_sf"/>
</dbReference>
<accession>R4JZN2</accession>
<dbReference type="STRING" id="86416.Clopa_1306"/>
<dbReference type="KEGG" id="cpas:Clopa_1306"/>
<dbReference type="Gene3D" id="3.30.300.30">
    <property type="match status" value="1"/>
</dbReference>
<dbReference type="GO" id="GO:0005886">
    <property type="term" value="C:plasma membrane"/>
    <property type="evidence" value="ECO:0007669"/>
    <property type="project" value="TreeGrafter"/>
</dbReference>
<dbReference type="PROSITE" id="PS00455">
    <property type="entry name" value="AMP_BINDING"/>
    <property type="match status" value="1"/>
</dbReference>
<protein>
    <submittedName>
        <fullName evidence="3">Acyl-CoA synthetase (AMP-forming)/AMP-acid ligase II</fullName>
    </submittedName>
</protein>
<comment type="similarity">
    <text evidence="1">Belongs to the ATP-dependent AMP-binding enzyme family.</text>
</comment>
<evidence type="ECO:0000313" key="4">
    <source>
        <dbReference type="Proteomes" id="UP000013523"/>
    </source>
</evidence>
<dbReference type="eggNOG" id="COG0318">
    <property type="taxonomic scope" value="Bacteria"/>
</dbReference>
<keyword evidence="4" id="KW-1185">Reference proteome</keyword>
<dbReference type="InterPro" id="IPR000873">
    <property type="entry name" value="AMP-dep_synth/lig_dom"/>
</dbReference>
<dbReference type="AlphaFoldDB" id="R4JZN2"/>
<dbReference type="PANTHER" id="PTHR22754:SF32">
    <property type="entry name" value="DISCO-INTERACTING PROTEIN 2"/>
    <property type="match status" value="1"/>
</dbReference>
<feature type="domain" description="AMP-dependent synthetase/ligase" evidence="2">
    <location>
        <begin position="27"/>
        <end position="416"/>
    </location>
</feature>
<dbReference type="GO" id="GO:0006633">
    <property type="term" value="P:fatty acid biosynthetic process"/>
    <property type="evidence" value="ECO:0007669"/>
    <property type="project" value="TreeGrafter"/>
</dbReference>
<dbReference type="SUPFAM" id="SSF56801">
    <property type="entry name" value="Acetyl-CoA synthetase-like"/>
    <property type="match status" value="1"/>
</dbReference>
<dbReference type="Proteomes" id="UP000013523">
    <property type="component" value="Chromosome"/>
</dbReference>
<evidence type="ECO:0000256" key="1">
    <source>
        <dbReference type="ARBA" id="ARBA00006432"/>
    </source>
</evidence>
<organism evidence="3 4">
    <name type="scientific">Clostridium pasteurianum BC1</name>
    <dbReference type="NCBI Taxonomy" id="86416"/>
    <lineage>
        <taxon>Bacteria</taxon>
        <taxon>Bacillati</taxon>
        <taxon>Bacillota</taxon>
        <taxon>Clostridia</taxon>
        <taxon>Eubacteriales</taxon>
        <taxon>Clostridiaceae</taxon>
        <taxon>Clostridium</taxon>
    </lineage>
</organism>
<dbReference type="InterPro" id="IPR045851">
    <property type="entry name" value="AMP-bd_C_sf"/>
</dbReference>
<proteinExistence type="inferred from homology"/>
<name>R4JZN2_CLOPA</name>
<dbReference type="Gene3D" id="3.40.50.12780">
    <property type="entry name" value="N-terminal domain of ligase-like"/>
    <property type="match status" value="1"/>
</dbReference>
<evidence type="ECO:0000313" key="3">
    <source>
        <dbReference type="EMBL" id="AGK96292.1"/>
    </source>
</evidence>
<dbReference type="EMBL" id="CP003261">
    <property type="protein sequence ID" value="AGK96292.1"/>
    <property type="molecule type" value="Genomic_DNA"/>
</dbReference>
<evidence type="ECO:0000259" key="2">
    <source>
        <dbReference type="Pfam" id="PF00501"/>
    </source>
</evidence>
<dbReference type="PANTHER" id="PTHR22754">
    <property type="entry name" value="DISCO-INTERACTING PROTEIN 2 DIP2 -RELATED"/>
    <property type="match status" value="1"/>
</dbReference>
<gene>
    <name evidence="3" type="ORF">Clopa_1306</name>
</gene>
<keyword evidence="3" id="KW-0436">Ligase</keyword>
<dbReference type="GO" id="GO:0016874">
    <property type="term" value="F:ligase activity"/>
    <property type="evidence" value="ECO:0007669"/>
    <property type="project" value="UniProtKB-KW"/>
</dbReference>
<dbReference type="InterPro" id="IPR020845">
    <property type="entry name" value="AMP-binding_CS"/>
</dbReference>
<dbReference type="GO" id="GO:0070566">
    <property type="term" value="F:adenylyltransferase activity"/>
    <property type="evidence" value="ECO:0007669"/>
    <property type="project" value="TreeGrafter"/>
</dbReference>
<reference evidence="3 4" key="1">
    <citation type="submission" date="2012-01" db="EMBL/GenBank/DDBJ databases">
        <title>Complete sequence of chromosome of Clostridium pasteurianum BC1.</title>
        <authorList>
            <consortium name="US DOE Joint Genome Institute"/>
            <person name="Lucas S."/>
            <person name="Han J."/>
            <person name="Lapidus A."/>
            <person name="Cheng J.-F."/>
            <person name="Goodwin L."/>
            <person name="Pitluck S."/>
            <person name="Peters L."/>
            <person name="Mikhailova N."/>
            <person name="Teshima H."/>
            <person name="Detter J.C."/>
            <person name="Han C."/>
            <person name="Tapia R."/>
            <person name="Land M."/>
            <person name="Hauser L."/>
            <person name="Kyrpides N."/>
            <person name="Ivanova N."/>
            <person name="Pagani I."/>
            <person name="Dunn J."/>
            <person name="Taghavi S."/>
            <person name="Francis A."/>
            <person name="van der Lelie D."/>
            <person name="Woyke T."/>
        </authorList>
    </citation>
    <scope>NUCLEOTIDE SEQUENCE [LARGE SCALE GENOMIC DNA]</scope>
    <source>
        <strain evidence="3 4">BC1</strain>
    </source>
</reference>
<sequence>MDNILTLAEGLIKSASNSSEKGIFFIKGEDKEEFISYKQVYLGALKVLYNLQLQGLKAGDELIIQIRDTDNKLFIHIFWACILGKIIPVPVSVTHRENASKVLKIFRQLKNPKAIVNEKCLEDLEKFIIGTSFSESLEKLEASSIPIDEITKDRGMGKVELIKQEDIAFIQFSSGSTGDPKGVVLTHKNLLTNIGDIIEGFNGSERDSTYSWMPLTHDMGIIGLHMLPLVFNINQYLMPTSLFVKNPVLWIKKINEHRVTITAASNFGLRYFLDKLKDTEYHEWDLSCIRKVFNGAEPIAVDIIKEFLYKLAIYRLKRDTMYTVYGMADASLAVAFPPSDEEFSCIYVRRDSLNVGQPIVELKKGEESNLSMELVIEGYSVKHCNIRIVDDNLNILEEGRLGNIEISGDNVTKEYYNNPELTKSIISEDGWLATGDLGFIKGGRIVVIGRSKDVIRINGITYYPHYIEKKCEDIEGISTGRIVACALEDKLIERDRLIIFLLFKRRMEDFIDFAERVKKLIGEQINISVDEVIPVKSIPKTTSGKVQRFKLVEMYKKGEFEESINNVSEVLSRKVMDTIAAAKE</sequence>
<dbReference type="HOGENOM" id="CLU_000022_23_7_9"/>
<dbReference type="OrthoDB" id="9803968at2"/>
<dbReference type="Pfam" id="PF00501">
    <property type="entry name" value="AMP-binding"/>
    <property type="match status" value="1"/>
</dbReference>
<dbReference type="PATRIC" id="fig|86416.3.peg.1306"/>